<gene>
    <name evidence="2" type="ORF">P3W55_01945</name>
</gene>
<sequence length="146" mass="16132">MSMNLEQVRDQLPAQVLEIADVVGMPAALRLVTELGGTTWEFAKGANRNGQIRVAALADIVGDDAAQLLTSRLGGDVVYIPRCDVALRRLRDLEIHRQFEQAVREGVSARVVVAELARTYKLSDRRIWIILNQVLPDPTAPGDLFD</sequence>
<dbReference type="InterPro" id="IPR009057">
    <property type="entry name" value="Homeodomain-like_sf"/>
</dbReference>
<dbReference type="Pfam" id="PF08765">
    <property type="entry name" value="Mor"/>
    <property type="match status" value="1"/>
</dbReference>
<name>A0AAW6NZP9_9PSED</name>
<dbReference type="Proteomes" id="UP001220662">
    <property type="component" value="Unassembled WGS sequence"/>
</dbReference>
<comment type="caution">
    <text evidence="2">The sequence shown here is derived from an EMBL/GenBank/DDBJ whole genome shotgun (WGS) entry which is preliminary data.</text>
</comment>
<accession>A0AAW6NZP9</accession>
<dbReference type="EMBL" id="JARJLR010000042">
    <property type="protein sequence ID" value="MDF3840466.1"/>
    <property type="molecule type" value="Genomic_DNA"/>
</dbReference>
<evidence type="ECO:0000259" key="1">
    <source>
        <dbReference type="Pfam" id="PF08765"/>
    </source>
</evidence>
<organism evidence="2 3">
    <name type="scientific">Pseudomonas citronellolis</name>
    <dbReference type="NCBI Taxonomy" id="53408"/>
    <lineage>
        <taxon>Bacteria</taxon>
        <taxon>Pseudomonadati</taxon>
        <taxon>Pseudomonadota</taxon>
        <taxon>Gammaproteobacteria</taxon>
        <taxon>Pseudomonadales</taxon>
        <taxon>Pseudomonadaceae</taxon>
        <taxon>Pseudomonas</taxon>
    </lineage>
</organism>
<proteinExistence type="predicted"/>
<dbReference type="SUPFAM" id="SSF46689">
    <property type="entry name" value="Homeodomain-like"/>
    <property type="match status" value="1"/>
</dbReference>
<dbReference type="RefSeq" id="WP_276213639.1">
    <property type="nucleotide sequence ID" value="NZ_CP141948.1"/>
</dbReference>
<dbReference type="AlphaFoldDB" id="A0AAW6NZP9"/>
<evidence type="ECO:0000313" key="3">
    <source>
        <dbReference type="Proteomes" id="UP001220662"/>
    </source>
</evidence>
<reference evidence="2" key="1">
    <citation type="submission" date="2023-03" db="EMBL/GenBank/DDBJ databases">
        <title>Draft assemblies of triclosan tolerant bacteria isolated from returned activated sludge.</title>
        <authorList>
            <person name="Van Hamelsveld S."/>
        </authorList>
    </citation>
    <scope>NUCLEOTIDE SEQUENCE</scope>
    <source>
        <strain evidence="2">GW210015_S63</strain>
    </source>
</reference>
<dbReference type="InterPro" id="IPR014875">
    <property type="entry name" value="Mor_transcription_activator"/>
</dbReference>
<protein>
    <submittedName>
        <fullName evidence="2">Mor transcription activator family protein</fullName>
    </submittedName>
</protein>
<feature type="domain" description="Mor transcription activator" evidence="1">
    <location>
        <begin position="41"/>
        <end position="134"/>
    </location>
</feature>
<evidence type="ECO:0000313" key="2">
    <source>
        <dbReference type="EMBL" id="MDF3840466.1"/>
    </source>
</evidence>